<name>A0A4C1XFA3_EUMVA</name>
<organism evidence="2 3">
    <name type="scientific">Eumeta variegata</name>
    <name type="common">Bagworm moth</name>
    <name type="synonym">Eumeta japonica</name>
    <dbReference type="NCBI Taxonomy" id="151549"/>
    <lineage>
        <taxon>Eukaryota</taxon>
        <taxon>Metazoa</taxon>
        <taxon>Ecdysozoa</taxon>
        <taxon>Arthropoda</taxon>
        <taxon>Hexapoda</taxon>
        <taxon>Insecta</taxon>
        <taxon>Pterygota</taxon>
        <taxon>Neoptera</taxon>
        <taxon>Endopterygota</taxon>
        <taxon>Lepidoptera</taxon>
        <taxon>Glossata</taxon>
        <taxon>Ditrysia</taxon>
        <taxon>Tineoidea</taxon>
        <taxon>Psychidae</taxon>
        <taxon>Oiketicinae</taxon>
        <taxon>Eumeta</taxon>
    </lineage>
</organism>
<reference evidence="2 3" key="1">
    <citation type="journal article" date="2019" name="Commun. Biol.">
        <title>The bagworm genome reveals a unique fibroin gene that provides high tensile strength.</title>
        <authorList>
            <person name="Kono N."/>
            <person name="Nakamura H."/>
            <person name="Ohtoshi R."/>
            <person name="Tomita M."/>
            <person name="Numata K."/>
            <person name="Arakawa K."/>
        </authorList>
    </citation>
    <scope>NUCLEOTIDE SEQUENCE [LARGE SCALE GENOMIC DNA]</scope>
</reference>
<feature type="region of interest" description="Disordered" evidence="1">
    <location>
        <begin position="1"/>
        <end position="36"/>
    </location>
</feature>
<protein>
    <submittedName>
        <fullName evidence="2">Uncharacterized protein</fullName>
    </submittedName>
</protein>
<dbReference type="EMBL" id="BGZK01000801">
    <property type="protein sequence ID" value="GBP60989.1"/>
    <property type="molecule type" value="Genomic_DNA"/>
</dbReference>
<dbReference type="Proteomes" id="UP000299102">
    <property type="component" value="Unassembled WGS sequence"/>
</dbReference>
<keyword evidence="3" id="KW-1185">Reference proteome</keyword>
<evidence type="ECO:0000313" key="2">
    <source>
        <dbReference type="EMBL" id="GBP60989.1"/>
    </source>
</evidence>
<comment type="caution">
    <text evidence="2">The sequence shown here is derived from an EMBL/GenBank/DDBJ whole genome shotgun (WGS) entry which is preliminary data.</text>
</comment>
<sequence>MIGARIDTANGTTAPPAPPPAPHRAASEPRLRQPPIPAQNGIQLAISSRRVSLAAARVGGNRKSTPRGTGWLHKNRLHETRLNRPARPPRDLISEGVAAERLVSARHSGTRGIKDLTLTLSRFWRGAGARGGAAGSVRRLGSARLWPRLMRANRVYRALLLSLTRDEPLGETIRADATARPHPPLYSSTHYGPKSH</sequence>
<feature type="region of interest" description="Disordered" evidence="1">
    <location>
        <begin position="174"/>
        <end position="196"/>
    </location>
</feature>
<proteinExistence type="predicted"/>
<evidence type="ECO:0000256" key="1">
    <source>
        <dbReference type="SAM" id="MobiDB-lite"/>
    </source>
</evidence>
<evidence type="ECO:0000313" key="3">
    <source>
        <dbReference type="Proteomes" id="UP000299102"/>
    </source>
</evidence>
<accession>A0A4C1XFA3</accession>
<gene>
    <name evidence="2" type="ORF">EVAR_51754_1</name>
</gene>
<dbReference type="AlphaFoldDB" id="A0A4C1XFA3"/>